<proteinExistence type="predicted"/>
<name>A0A7V4JP97_9BACT</name>
<feature type="transmembrane region" description="Helical" evidence="1">
    <location>
        <begin position="6"/>
        <end position="24"/>
    </location>
</feature>
<dbReference type="InterPro" id="IPR019287">
    <property type="entry name" value="Hday_junct_resolvase-rel_dom"/>
</dbReference>
<evidence type="ECO:0000256" key="1">
    <source>
        <dbReference type="SAM" id="Phobius"/>
    </source>
</evidence>
<sequence length="160" mass="19255">MIEWIILSILLIALIYLFWHYLKLRGEIETRARKIFEEWKVAELNEKAKFLFESWKREEEKRIREDAIKKSEMVIKGKVIEHLIPFFPDFRYNPKDARFVGSPVDFLIFDGLSEGKLRKIVFAEVKTGKSDLSNRERLVKECIESKKVVYETIYYKTKWT</sequence>
<dbReference type="InterPro" id="IPR028300">
    <property type="entry name" value="Holliday_junct_resolvase-rel"/>
</dbReference>
<organism evidence="3">
    <name type="scientific">Thermodesulfobacterium geofontis</name>
    <dbReference type="NCBI Taxonomy" id="1295609"/>
    <lineage>
        <taxon>Bacteria</taxon>
        <taxon>Pseudomonadati</taxon>
        <taxon>Thermodesulfobacteriota</taxon>
        <taxon>Thermodesulfobacteria</taxon>
        <taxon>Thermodesulfobacteriales</taxon>
        <taxon>Thermodesulfobacteriaceae</taxon>
        <taxon>Thermodesulfobacterium</taxon>
    </lineage>
</organism>
<dbReference type="EMBL" id="DTEI01000019">
    <property type="protein sequence ID" value="HGU15199.1"/>
    <property type="molecule type" value="Genomic_DNA"/>
</dbReference>
<accession>A0A7V4JP97</accession>
<keyword evidence="1" id="KW-0812">Transmembrane</keyword>
<dbReference type="AlphaFoldDB" id="A0A7V4JP97"/>
<protein>
    <submittedName>
        <fullName evidence="3">Holliday junction resolvase</fullName>
    </submittedName>
</protein>
<dbReference type="Pfam" id="PF10107">
    <property type="entry name" value="Endonuc_Holl"/>
    <property type="match status" value="1"/>
</dbReference>
<reference evidence="3" key="1">
    <citation type="journal article" date="2020" name="mSystems">
        <title>Genome- and Community-Level Interaction Insights into Carbon Utilization and Element Cycling Functions of Hydrothermarchaeota in Hydrothermal Sediment.</title>
        <authorList>
            <person name="Zhou Z."/>
            <person name="Liu Y."/>
            <person name="Xu W."/>
            <person name="Pan J."/>
            <person name="Luo Z.H."/>
            <person name="Li M."/>
        </authorList>
    </citation>
    <scope>NUCLEOTIDE SEQUENCE [LARGE SCALE GENOMIC DNA]</scope>
    <source>
        <strain evidence="3">SpSt-711</strain>
    </source>
</reference>
<evidence type="ECO:0000313" key="3">
    <source>
        <dbReference type="EMBL" id="HGU15199.1"/>
    </source>
</evidence>
<gene>
    <name evidence="3" type="ORF">ENU91_00835</name>
</gene>
<evidence type="ECO:0000259" key="2">
    <source>
        <dbReference type="Pfam" id="PF10107"/>
    </source>
</evidence>
<comment type="caution">
    <text evidence="3">The sequence shown here is derived from an EMBL/GenBank/DDBJ whole genome shotgun (WGS) entry which is preliminary data.</text>
</comment>
<keyword evidence="1" id="KW-1133">Transmembrane helix</keyword>
<feature type="domain" description="Holliday junction resolvase-related" evidence="2">
    <location>
        <begin position="9"/>
        <end position="153"/>
    </location>
</feature>
<keyword evidence="1" id="KW-0472">Membrane</keyword>
<dbReference type="PIRSF" id="PIRSF014735">
    <property type="entry name" value="UCP014735"/>
    <property type="match status" value="1"/>
</dbReference>